<feature type="compositionally biased region" description="Polar residues" evidence="1">
    <location>
        <begin position="1818"/>
        <end position="1831"/>
    </location>
</feature>
<organism evidence="2 3">
    <name type="scientific">Candidatus Sulfotelmatobacter kueseliae</name>
    <dbReference type="NCBI Taxonomy" id="2042962"/>
    <lineage>
        <taxon>Bacteria</taxon>
        <taxon>Pseudomonadati</taxon>
        <taxon>Acidobacteriota</taxon>
        <taxon>Terriglobia</taxon>
        <taxon>Terriglobales</taxon>
        <taxon>Candidatus Korobacteraceae</taxon>
        <taxon>Candidatus Sulfotelmatobacter</taxon>
    </lineage>
</organism>
<dbReference type="EMBL" id="OMOD01000020">
    <property type="protein sequence ID" value="SPF33273.1"/>
    <property type="molecule type" value="Genomic_DNA"/>
</dbReference>
<evidence type="ECO:0000313" key="2">
    <source>
        <dbReference type="EMBL" id="SPF33273.1"/>
    </source>
</evidence>
<protein>
    <submittedName>
        <fullName evidence="2">Uncharacterized protein</fullName>
    </submittedName>
</protein>
<evidence type="ECO:0000313" key="3">
    <source>
        <dbReference type="Proteomes" id="UP000238701"/>
    </source>
</evidence>
<dbReference type="InterPro" id="IPR015943">
    <property type="entry name" value="WD40/YVTN_repeat-like_dom_sf"/>
</dbReference>
<accession>A0A2U3K0T9</accession>
<dbReference type="Proteomes" id="UP000238701">
    <property type="component" value="Unassembled WGS sequence"/>
</dbReference>
<reference evidence="3" key="1">
    <citation type="submission" date="2018-02" db="EMBL/GenBank/DDBJ databases">
        <authorList>
            <person name="Hausmann B."/>
        </authorList>
    </citation>
    <scope>NUCLEOTIDE SEQUENCE [LARGE SCALE GENOMIC DNA]</scope>
    <source>
        <strain evidence="3">Peat soil MAG SbA1</strain>
    </source>
</reference>
<dbReference type="SUPFAM" id="SSF110296">
    <property type="entry name" value="Oligoxyloglucan reducing end-specific cellobiohydrolase"/>
    <property type="match status" value="1"/>
</dbReference>
<dbReference type="OrthoDB" id="9757947at2"/>
<feature type="region of interest" description="Disordered" evidence="1">
    <location>
        <begin position="1799"/>
        <end position="1831"/>
    </location>
</feature>
<dbReference type="Gene3D" id="2.130.10.10">
    <property type="entry name" value="YVTN repeat-like/Quinoprotein amine dehydrogenase"/>
    <property type="match status" value="2"/>
</dbReference>
<name>A0A2U3K0T9_9BACT</name>
<gene>
    <name evidence="2" type="ORF">SBA1_1160013</name>
</gene>
<sequence length="1839" mass="185471">MSSLRFLRSLAIFLLIPDCLPVLSVQAQGAKQRVAETSVPDSDADHAKERNEWFFRGRIVPGKPSAELRRRAYQAKLRMRAQRVAALATASAIEQAAALSVPWTPLGPVPLASDASGNGTQDYHQVAGRATSIAIDPADPSGNTVYIGGAQGGVWKSSTAANTTANSVTWTPLTDGQATLSIGAIAIQPGNTNPANAVILAATGEANNSADSYFGLGILRSANGGNSWTLISTANDGALSFAGLGGTRMAFSTVTPSTVVAAMATTSEGLVDGAVTASTTRGLYTSLDAGQTWTYDALVDPGGATDATSATSVVYNTSAGEFFAAVRYHGFYSSPDGVTWTRLAAQPGGTALSPTACPPQSTSNSYACPIYRAEITVLPGRNEMYVWFISLSSTGSPVDGGIWQSLNGGASWASIPDTSITHCGDPDGCGVQQGAYNLELLGVPNGSGTDLYAGAINLYKCSINSQNPTCASSPFINLTHVYGCDPIAAPAHVHPDQHALAYLIPTSGSDLGNDLMYFANDGGIYRALDGFGGLTTGSCSGTNQFDDLNQNLGSMTQFVSFSQHPTDPNTLLGGAQGNGSPATSQATTNPAWVNVLGGDGGYNAIDPNSPLNFYASNPDIPPDGLGIQLCSNGVNCLDSTFSFVVTSSTVGGDDGAFHFPYILDPQSSSALLIGTCRVWRGPRTGGAYSVLSPNFDTLGSGTCSGSEVNQVRALAAGGPTDSNGSEVVYTTTSGLGPLDGPLSSPAGGNVWVTTDATGGSSSFTDVTDNGLQGSINPNQFPISGVAIDSSDATGATAYVTVMGFTGGAGHVWKTTNFGANWSDFTADLPDSPTNAVVIDPVNAQVYVGTDVGVFVSSTSSASWTEVGPTPGPSQKGFLPNVAVTALGLFNSGGEELLRASTYGRGVWQFNLVAAPDFELSLSNSPQTITVGQTATFNGSASALNGYASSVTLSCTDGVTSPPSTCTPAPSTLTPVINTPFTVATDGAVGDYYFNIQGVGSDSNHVTHQVAAVLHVLSNSLDFTLSEPTPFPTVNAGSTATSGPISVTAPSGFTGTITLTCSLVSGSGSCSANPGTVTSIPSTPNVTVNATALTVGSYQLLVTGTSGSTTHKLLVPFNVGDYQLSGSQSLTVGLGVQGTENLTITASTYYSGKINATCDTSALPGATCTLSPANPIVVNTGSTASLLATITVPSAAALGTYNIDINTEDTTGAPSHSFTLSLTVVQNFLVTPSPVSQTVIPGQTTAPYNLTISPVGASFSSAVTLSCSSGLPVGAKCLFSPSASVTPGNTSVPVAMTISTVVSTSATTYSVTVTATSGSVSHSVTVFLVVSDNFQLAVSQSFPANVDPGSSQTATVSVTPNYSGSINATCNASAMPGATCTVTPASPISLSANTPVTLTVTLGVPSNATPESYNIILTVADSSGQPNYTLHLPLTVQDFSLTSATSNQTVSPGQTTGPYNLTIQPLGASFSDSVTLSCSAGLPAGAACLFSPSTSVTPGTSSQAVVMTISTSTTTGTGTYTVTVTGTSGPVSHSTTVSLTLTTTVVGNDFTLAVAQAFPASVTAGSSQTAKVSATSNYSGSVNAACDTSAMPGAQCTITPANPIAITAETAVTVTVALNIPNTAAPKAYNIGLTIADSSGTPSHTLQPALTLTVIQDFSVSCAAPCSQSVTAGQTTGAYQLSVAPNPSGYSFSAAVTLSCPSGLPSGAQCLFSPSAPQTPGNSPVSIVMTISTSSGTTSSQSPANHLSSFYALCLLMPWIGITWGAPTRGTRKRQPRFGSTVAMFLLMASLISCAGASSGGGGGGSQGTPPGSYKIIVTGSSSGAPADSGQSTQVTLVVN</sequence>
<evidence type="ECO:0000256" key="1">
    <source>
        <dbReference type="SAM" id="MobiDB-lite"/>
    </source>
</evidence>
<proteinExistence type="predicted"/>